<keyword evidence="7" id="KW-1185">Reference proteome</keyword>
<accession>A0A1E3QPV3</accession>
<dbReference type="SUPFAM" id="SSF52540">
    <property type="entry name" value="P-loop containing nucleoside triphosphate hydrolases"/>
    <property type="match status" value="1"/>
</dbReference>
<dbReference type="OrthoDB" id="1926878at2759"/>
<evidence type="ECO:0000313" key="6">
    <source>
        <dbReference type="EMBL" id="ODQ79102.1"/>
    </source>
</evidence>
<feature type="region of interest" description="Disordered" evidence="4">
    <location>
        <begin position="1"/>
        <end position="27"/>
    </location>
</feature>
<reference evidence="7" key="1">
    <citation type="submission" date="2016-05" db="EMBL/GenBank/DDBJ databases">
        <title>Comparative genomics of biotechnologically important yeasts.</title>
        <authorList>
            <consortium name="DOE Joint Genome Institute"/>
            <person name="Riley R."/>
            <person name="Haridas S."/>
            <person name="Wolfe K.H."/>
            <person name="Lopes M.R."/>
            <person name="Hittinger C.T."/>
            <person name="Goker M."/>
            <person name="Salamov A."/>
            <person name="Wisecaver J."/>
            <person name="Long T.M."/>
            <person name="Aerts A.L."/>
            <person name="Barry K."/>
            <person name="Choi C."/>
            <person name="Clum A."/>
            <person name="Coughlan A.Y."/>
            <person name="Deshpande S."/>
            <person name="Douglass A.P."/>
            <person name="Hanson S.J."/>
            <person name="Klenk H.-P."/>
            <person name="Labutti K."/>
            <person name="Lapidus A."/>
            <person name="Lindquist E."/>
            <person name="Lipzen A."/>
            <person name="Meier-Kolthoff J.P."/>
            <person name="Ohm R.A."/>
            <person name="Otillar R.P."/>
            <person name="Pangilinan J."/>
            <person name="Peng Y."/>
            <person name="Rokas A."/>
            <person name="Rosa C.A."/>
            <person name="Scheuner C."/>
            <person name="Sibirny A.A."/>
            <person name="Slot J.C."/>
            <person name="Stielow J.B."/>
            <person name="Sun H."/>
            <person name="Kurtzman C.P."/>
            <person name="Blackwell M."/>
            <person name="Grigoriev I.V."/>
            <person name="Jeffries T.W."/>
        </authorList>
    </citation>
    <scope>NUCLEOTIDE SEQUENCE [LARGE SCALE GENOMIC DNA]</scope>
    <source>
        <strain evidence="7">NRRL Y-12698</strain>
    </source>
</reference>
<dbReference type="SMART" id="SM00382">
    <property type="entry name" value="AAA"/>
    <property type="match status" value="1"/>
</dbReference>
<dbReference type="InterPro" id="IPR050311">
    <property type="entry name" value="ORC1/CDC6"/>
</dbReference>
<dbReference type="Gene3D" id="1.10.8.60">
    <property type="match status" value="1"/>
</dbReference>
<dbReference type="PANTHER" id="PTHR10763">
    <property type="entry name" value="CELL DIVISION CONTROL PROTEIN 6-RELATED"/>
    <property type="match status" value="1"/>
</dbReference>
<dbReference type="InterPro" id="IPR027417">
    <property type="entry name" value="P-loop_NTPase"/>
</dbReference>
<dbReference type="InterPro" id="IPR003593">
    <property type="entry name" value="AAA+_ATPase"/>
</dbReference>
<protein>
    <recommendedName>
        <fullName evidence="3">Cell division control protein</fullName>
    </recommendedName>
</protein>
<proteinExistence type="inferred from homology"/>
<evidence type="ECO:0000256" key="3">
    <source>
        <dbReference type="PIRNR" id="PIRNR001767"/>
    </source>
</evidence>
<dbReference type="AlphaFoldDB" id="A0A1E3QPV3"/>
<evidence type="ECO:0000259" key="5">
    <source>
        <dbReference type="SMART" id="SM00382"/>
    </source>
</evidence>
<dbReference type="GO" id="GO:0003688">
    <property type="term" value="F:DNA replication origin binding"/>
    <property type="evidence" value="ECO:0007669"/>
    <property type="project" value="TreeGrafter"/>
</dbReference>
<dbReference type="EMBL" id="KV454433">
    <property type="protein sequence ID" value="ODQ79102.1"/>
    <property type="molecule type" value="Genomic_DNA"/>
</dbReference>
<evidence type="ECO:0000313" key="7">
    <source>
        <dbReference type="Proteomes" id="UP000094336"/>
    </source>
</evidence>
<sequence length="552" mass="61562">MKRSASIQSPDVNERKRTRSSARLAHSPVEVLSDLSDDEIPEKKKHTVVKSQTTVLQKISLNALQTPPSTPTKARVLDFQNESPVKSKTVVQLRSPPATPQKPSLERISIYTRAKSLFQRGSAAGPAETPCLPSRDHEGRYLNDFVKYNIIHNYSNTVYLYGPPGTGKTALVNQTLASLLKGLKSANVFSTKNQIQTVTITNDMDESSAAVVRKVIVIKINCFIINKPENIFHEIYCQLNNGYKLDGRKYRYEDLQELLQSEPKFQNLSIILVLDELDSLITKDQQIIFQLFKMASSVVDAAPSVRPNVILISIANALDLTDRLLPRLKTNGLSPKTLQFMPYNSDQIKNIITEKLRSLHTGDEVSVPLIHPVAIQLCAKKSASNTGDLRKAFDVVQQSLDLVEEECKKTGDVFALTAATAPKVSISHMSRIFVSVTGNSKASQQLACLNILQKSILASMINSIKQSNKGLLTNNQFYDHYCAQVGSDRMLVKLKKGDFLEIVSALEASSIILMVDDVKRNVEFGQRKFKLNVDFDEAVKHMEEISLCKRFL</sequence>
<comment type="similarity">
    <text evidence="1 3">Belongs to the CDC6/cdc18 family.</text>
</comment>
<dbReference type="GO" id="GO:0033314">
    <property type="term" value="P:mitotic DNA replication checkpoint signaling"/>
    <property type="evidence" value="ECO:0007669"/>
    <property type="project" value="TreeGrafter"/>
</dbReference>
<dbReference type="PIRSF" id="PIRSF001767">
    <property type="entry name" value="Cdc6"/>
    <property type="match status" value="1"/>
</dbReference>
<dbReference type="Pfam" id="PF13401">
    <property type="entry name" value="AAA_22"/>
    <property type="match status" value="1"/>
</dbReference>
<dbReference type="RefSeq" id="XP_018984430.1">
    <property type="nucleotide sequence ID" value="XM_019129209.1"/>
</dbReference>
<dbReference type="PANTHER" id="PTHR10763:SF26">
    <property type="entry name" value="CELL DIVISION CONTROL PROTEIN 6 HOMOLOG"/>
    <property type="match status" value="1"/>
</dbReference>
<organism evidence="6 7">
    <name type="scientific">Babjeviella inositovora NRRL Y-12698</name>
    <dbReference type="NCBI Taxonomy" id="984486"/>
    <lineage>
        <taxon>Eukaryota</taxon>
        <taxon>Fungi</taxon>
        <taxon>Dikarya</taxon>
        <taxon>Ascomycota</taxon>
        <taxon>Saccharomycotina</taxon>
        <taxon>Pichiomycetes</taxon>
        <taxon>Serinales incertae sedis</taxon>
        <taxon>Babjeviella</taxon>
    </lineage>
</organism>
<dbReference type="Proteomes" id="UP000094336">
    <property type="component" value="Unassembled WGS sequence"/>
</dbReference>
<dbReference type="GO" id="GO:0005634">
    <property type="term" value="C:nucleus"/>
    <property type="evidence" value="ECO:0007669"/>
    <property type="project" value="TreeGrafter"/>
</dbReference>
<dbReference type="Pfam" id="PF22606">
    <property type="entry name" value="Cdc6-ORC-like_ATPase_lid"/>
    <property type="match status" value="1"/>
</dbReference>
<gene>
    <name evidence="6" type="ORF">BABINDRAFT_162168</name>
</gene>
<dbReference type="GO" id="GO:0006270">
    <property type="term" value="P:DNA replication initiation"/>
    <property type="evidence" value="ECO:0007669"/>
    <property type="project" value="UniProtKB-UniRule"/>
</dbReference>
<dbReference type="InterPro" id="IPR054425">
    <property type="entry name" value="Cdc6_ORC1-like_ATPase_lid"/>
</dbReference>
<evidence type="ECO:0000256" key="2">
    <source>
        <dbReference type="ARBA" id="ARBA00022705"/>
    </source>
</evidence>
<dbReference type="InterPro" id="IPR016314">
    <property type="entry name" value="Cdc6/18"/>
</dbReference>
<feature type="compositionally biased region" description="Polar residues" evidence="4">
    <location>
        <begin position="1"/>
        <end position="11"/>
    </location>
</feature>
<keyword evidence="2" id="KW-0235">DNA replication</keyword>
<dbReference type="GO" id="GO:0016887">
    <property type="term" value="F:ATP hydrolysis activity"/>
    <property type="evidence" value="ECO:0007669"/>
    <property type="project" value="InterPro"/>
</dbReference>
<feature type="domain" description="AAA+ ATPase" evidence="5">
    <location>
        <begin position="154"/>
        <end position="330"/>
    </location>
</feature>
<dbReference type="InterPro" id="IPR049945">
    <property type="entry name" value="AAA_22"/>
</dbReference>
<evidence type="ECO:0000256" key="1">
    <source>
        <dbReference type="ARBA" id="ARBA00006184"/>
    </source>
</evidence>
<evidence type="ECO:0000256" key="4">
    <source>
        <dbReference type="SAM" id="MobiDB-lite"/>
    </source>
</evidence>
<dbReference type="GO" id="GO:0051301">
    <property type="term" value="P:cell division"/>
    <property type="evidence" value="ECO:0007669"/>
    <property type="project" value="UniProtKB-UniRule"/>
</dbReference>
<dbReference type="STRING" id="984486.A0A1E3QPV3"/>
<name>A0A1E3QPV3_9ASCO</name>
<dbReference type="Gene3D" id="3.40.50.300">
    <property type="entry name" value="P-loop containing nucleotide triphosphate hydrolases"/>
    <property type="match status" value="1"/>
</dbReference>
<dbReference type="GeneID" id="30147062"/>